<proteinExistence type="predicted"/>
<dbReference type="Pfam" id="PF07686">
    <property type="entry name" value="V-set"/>
    <property type="match status" value="1"/>
</dbReference>
<evidence type="ECO:0000313" key="5">
    <source>
        <dbReference type="Proteomes" id="UP000694395"/>
    </source>
</evidence>
<dbReference type="PROSITE" id="PS50835">
    <property type="entry name" value="IG_LIKE"/>
    <property type="match status" value="1"/>
</dbReference>
<dbReference type="Proteomes" id="UP000694395">
    <property type="component" value="Chromosome 25"/>
</dbReference>
<dbReference type="InterPro" id="IPR013106">
    <property type="entry name" value="Ig_V-set"/>
</dbReference>
<dbReference type="InterPro" id="IPR036179">
    <property type="entry name" value="Ig-like_dom_sf"/>
</dbReference>
<dbReference type="Ensembl" id="ENSOMYT00000013348.2">
    <property type="protein sequence ID" value="ENSOMYP00000113994.1"/>
    <property type="gene ID" value="ENSOMYG00000006018.2"/>
</dbReference>
<dbReference type="Gene3D" id="2.60.40.10">
    <property type="entry name" value="Immunoglobulins"/>
    <property type="match status" value="1"/>
</dbReference>
<evidence type="ECO:0000256" key="2">
    <source>
        <dbReference type="ARBA" id="ARBA00022859"/>
    </source>
</evidence>
<dbReference type="GO" id="GO:0007166">
    <property type="term" value="P:cell surface receptor signaling pathway"/>
    <property type="evidence" value="ECO:0007669"/>
    <property type="project" value="TreeGrafter"/>
</dbReference>
<keyword evidence="1" id="KW-0732">Signal</keyword>
<protein>
    <recommendedName>
        <fullName evidence="3">Ig-like domain-containing protein</fullName>
    </recommendedName>
</protein>
<dbReference type="InterPro" id="IPR013783">
    <property type="entry name" value="Ig-like_fold"/>
</dbReference>
<dbReference type="InterPro" id="IPR050413">
    <property type="entry name" value="TCR_beta_variable"/>
</dbReference>
<dbReference type="SUPFAM" id="SSF48726">
    <property type="entry name" value="Immunoglobulin"/>
    <property type="match status" value="1"/>
</dbReference>
<reference evidence="4" key="1">
    <citation type="submission" date="2020-07" db="EMBL/GenBank/DDBJ databases">
        <title>A long reads based de novo assembly of the rainbow trout Arlee double haploid line genome.</title>
        <authorList>
            <person name="Gao G."/>
            <person name="Palti Y."/>
        </authorList>
    </citation>
    <scope>NUCLEOTIDE SEQUENCE [LARGE SCALE GENOMIC DNA]</scope>
</reference>
<dbReference type="GO" id="GO:0005886">
    <property type="term" value="C:plasma membrane"/>
    <property type="evidence" value="ECO:0007669"/>
    <property type="project" value="TreeGrafter"/>
</dbReference>
<keyword evidence="5" id="KW-1185">Reference proteome</keyword>
<dbReference type="InterPro" id="IPR007110">
    <property type="entry name" value="Ig-like_dom"/>
</dbReference>
<evidence type="ECO:0000259" key="3">
    <source>
        <dbReference type="PROSITE" id="PS50835"/>
    </source>
</evidence>
<dbReference type="GeneTree" id="ENSGT00940000166007"/>
<organism evidence="4 5">
    <name type="scientific">Oncorhynchus mykiss</name>
    <name type="common">Rainbow trout</name>
    <name type="synonym">Salmo gairdneri</name>
    <dbReference type="NCBI Taxonomy" id="8022"/>
    <lineage>
        <taxon>Eukaryota</taxon>
        <taxon>Metazoa</taxon>
        <taxon>Chordata</taxon>
        <taxon>Craniata</taxon>
        <taxon>Vertebrata</taxon>
        <taxon>Euteleostomi</taxon>
        <taxon>Actinopterygii</taxon>
        <taxon>Neopterygii</taxon>
        <taxon>Teleostei</taxon>
        <taxon>Protacanthopterygii</taxon>
        <taxon>Salmoniformes</taxon>
        <taxon>Salmonidae</taxon>
        <taxon>Salmoninae</taxon>
        <taxon>Oncorhynchus</taxon>
    </lineage>
</organism>
<dbReference type="GO" id="GO:0002376">
    <property type="term" value="P:immune system process"/>
    <property type="evidence" value="ECO:0007669"/>
    <property type="project" value="UniProtKB-KW"/>
</dbReference>
<dbReference type="PANTHER" id="PTHR23268">
    <property type="entry name" value="T-CELL RECEPTOR BETA CHAIN"/>
    <property type="match status" value="1"/>
</dbReference>
<reference evidence="4" key="3">
    <citation type="submission" date="2025-09" db="UniProtKB">
        <authorList>
            <consortium name="Ensembl"/>
        </authorList>
    </citation>
    <scope>IDENTIFICATION</scope>
</reference>
<evidence type="ECO:0000313" key="4">
    <source>
        <dbReference type="Ensembl" id="ENSOMYP00000113994.1"/>
    </source>
</evidence>
<name>A0A8K9USA4_ONCMY</name>
<keyword evidence="2" id="KW-0391">Immunity</keyword>
<dbReference type="PANTHER" id="PTHR23268:SF124">
    <property type="entry name" value="IG-LIKE DOMAIN-CONTAINING PROTEIN"/>
    <property type="match status" value="1"/>
</dbReference>
<evidence type="ECO:0000256" key="1">
    <source>
        <dbReference type="ARBA" id="ARBA00022729"/>
    </source>
</evidence>
<sequence>MIKLLIHLATLPLWVTVILYISDGLFSSTGSMVHQRPVALTEGPGGDFQLTCSHTIPNYYVILWYKQSAGDTAMKLIGYANYKSITMEKSFEKHFNVSGDGGKEAYLHLVSLRGPEHSAVYYCAASHHSDTKKDKSFNDVDTGMFHNTPLS</sequence>
<feature type="domain" description="Ig-like" evidence="3">
    <location>
        <begin position="12"/>
        <end position="138"/>
    </location>
</feature>
<accession>A0A8K9USA4</accession>
<dbReference type="CDD" id="cd00099">
    <property type="entry name" value="IgV"/>
    <property type="match status" value="1"/>
</dbReference>
<dbReference type="AlphaFoldDB" id="A0A8K9USA4"/>
<reference evidence="4" key="2">
    <citation type="submission" date="2025-08" db="UniProtKB">
        <authorList>
            <consortium name="Ensembl"/>
        </authorList>
    </citation>
    <scope>IDENTIFICATION</scope>
</reference>